<keyword evidence="8" id="KW-0408">Iron</keyword>
<dbReference type="InterPro" id="IPR054428">
    <property type="entry name" value="TMADH/DMDH/HD_second_a-b"/>
</dbReference>
<evidence type="ECO:0000256" key="6">
    <source>
        <dbReference type="ARBA" id="ARBA00022723"/>
    </source>
</evidence>
<dbReference type="RefSeq" id="WP_157707243.1">
    <property type="nucleotide sequence ID" value="NZ_CP034348.1"/>
</dbReference>
<dbReference type="InterPro" id="IPR013785">
    <property type="entry name" value="Aldolase_TIM"/>
</dbReference>
<dbReference type="GO" id="GO:0051536">
    <property type="term" value="F:iron-sulfur cluster binding"/>
    <property type="evidence" value="ECO:0007669"/>
    <property type="project" value="UniProtKB-KW"/>
</dbReference>
<comment type="similarity">
    <text evidence="3">In the N-terminal section; belongs to the NADH:flavin oxidoreductase/NADH oxidase family.</text>
</comment>
<evidence type="ECO:0000256" key="4">
    <source>
        <dbReference type="ARBA" id="ARBA00022630"/>
    </source>
</evidence>
<dbReference type="GO" id="GO:0016491">
    <property type="term" value="F:oxidoreductase activity"/>
    <property type="evidence" value="ECO:0007669"/>
    <property type="project" value="UniProtKB-KW"/>
</dbReference>
<dbReference type="Pfam" id="PF00724">
    <property type="entry name" value="Oxidored_FMN"/>
    <property type="match status" value="1"/>
</dbReference>
<gene>
    <name evidence="12" type="ORF">EI983_09835</name>
</gene>
<keyword evidence="4" id="KW-0285">Flavoprotein</keyword>
<dbReference type="Pfam" id="PF13450">
    <property type="entry name" value="NAD_binding_8"/>
    <property type="match status" value="1"/>
</dbReference>
<dbReference type="GO" id="GO:0046872">
    <property type="term" value="F:metal ion binding"/>
    <property type="evidence" value="ECO:0007669"/>
    <property type="project" value="UniProtKB-KW"/>
</dbReference>
<comment type="cofactor">
    <cofactor evidence="2">
        <name>[4Fe-4S] cluster</name>
        <dbReference type="ChEBI" id="CHEBI:49883"/>
    </cofactor>
</comment>
<evidence type="ECO:0000256" key="5">
    <source>
        <dbReference type="ARBA" id="ARBA00022643"/>
    </source>
</evidence>
<keyword evidence="7" id="KW-0560">Oxidoreductase</keyword>
<dbReference type="SUPFAM" id="SSF51395">
    <property type="entry name" value="FMN-linked oxidoreductases"/>
    <property type="match status" value="1"/>
</dbReference>
<evidence type="ECO:0000313" key="12">
    <source>
        <dbReference type="EMBL" id="QGX98560.1"/>
    </source>
</evidence>
<dbReference type="CDD" id="cd02929">
    <property type="entry name" value="TMADH_HD_FMN"/>
    <property type="match status" value="1"/>
</dbReference>
<dbReference type="PRINTS" id="PR00419">
    <property type="entry name" value="ADXRDTASE"/>
</dbReference>
<dbReference type="OrthoDB" id="9784632at2"/>
<protein>
    <submittedName>
        <fullName evidence="12">NADH:flavin oxidoreductase</fullName>
    </submittedName>
</protein>
<evidence type="ECO:0000256" key="8">
    <source>
        <dbReference type="ARBA" id="ARBA00023004"/>
    </source>
</evidence>
<proteinExistence type="inferred from homology"/>
<dbReference type="PANTHER" id="PTHR42917">
    <property type="entry name" value="2,4-DIENOYL-COA REDUCTASE"/>
    <property type="match status" value="1"/>
</dbReference>
<evidence type="ECO:0000259" key="10">
    <source>
        <dbReference type="Pfam" id="PF00724"/>
    </source>
</evidence>
<evidence type="ECO:0000259" key="11">
    <source>
        <dbReference type="Pfam" id="PF22620"/>
    </source>
</evidence>
<dbReference type="EMBL" id="CP034348">
    <property type="protein sequence ID" value="QGX98560.1"/>
    <property type="molecule type" value="Genomic_DNA"/>
</dbReference>
<evidence type="ECO:0000256" key="3">
    <source>
        <dbReference type="ARBA" id="ARBA00011048"/>
    </source>
</evidence>
<dbReference type="InterPro" id="IPR036188">
    <property type="entry name" value="FAD/NAD-bd_sf"/>
</dbReference>
<dbReference type="Proteomes" id="UP000428330">
    <property type="component" value="Chromosome"/>
</dbReference>
<sequence length="688" mass="75882">MRDARYDILFDEVAIGPLKAKNRFYQVPHCNGGGYRDPSAAAAMRGIKAEGGWGVVFTEQCEMHHTSEITPFIELRLWEDKDIPGLRRMSEKMKEHGALAGIQLAYSGVNGPNFYTREVPLAVSALPIRTFTNDPVQARALSKSEIADLRRWFVNAARRSKAAGFDLICLYGAHGFGIFQHFLSRATNQRTDEYGGSLENRSRFAQEVVADIRDAVGDTMAITMRVSLDETIGDLGFSNTELRDFVEMNRNLPDLWDLAHGTWEDCSGPSRFKEEAAQEELVRGIKELSDKPVVGVGRFTSPDVMVKMVKSGTLDFIGCARPSIADPFLPKKIEEGRIEDIRECIGCNICITGDMTMSLSRCTQNPTFMEEWRKGWHPEIMNPKGESRNVLVVGSGPAGLEAAWALCRRGYDVAVAEARDVIGGRVTRERALPGLNAWGRVVDYREYQLSQRPNVEIYRESALDAASILEFGFEHVALATGAVWRRDGVARQHVVPMPIDDAAQVFTPDDLMDGIVPTGHVVLYDDDHYYMGGVLAELLVSKGADVTLITPSAYVSDWTQNTLEQASIHARLAEMGVEIVLNRGVTRIGADHVVSDCVFTGQTRDVPCDAVVMVASKLGNDAIYSDLLAREADWADAGIRSVKLFGDAEAAGPIAWATYAGHRYARELDGEPLGDALPFRREVTGLAD</sequence>
<dbReference type="InterPro" id="IPR051793">
    <property type="entry name" value="NADH:flavin_oxidoreductase"/>
</dbReference>
<dbReference type="Gene3D" id="3.50.50.60">
    <property type="entry name" value="FAD/NAD(P)-binding domain"/>
    <property type="match status" value="1"/>
</dbReference>
<dbReference type="Pfam" id="PF22620">
    <property type="entry name" value="OYE-like_second_a-b"/>
    <property type="match status" value="1"/>
</dbReference>
<dbReference type="Gene3D" id="3.20.20.70">
    <property type="entry name" value="Aldolase class I"/>
    <property type="match status" value="1"/>
</dbReference>
<keyword evidence="13" id="KW-1185">Reference proteome</keyword>
<dbReference type="InterPro" id="IPR037348">
    <property type="entry name" value="TMADH/DMDH_FMN-bd"/>
</dbReference>
<keyword evidence="9" id="KW-0411">Iron-sulfur</keyword>
<comment type="cofactor">
    <cofactor evidence="1">
        <name>FMN</name>
        <dbReference type="ChEBI" id="CHEBI:58210"/>
    </cofactor>
</comment>
<reference evidence="13" key="1">
    <citation type="submission" date="2018-12" db="EMBL/GenBank/DDBJ databases">
        <title>Complete genome sequence of Roseovarius sp. MME-070.</title>
        <authorList>
            <person name="Nam Y.-D."/>
            <person name="Kang J."/>
            <person name="Chung W.-H."/>
            <person name="Park Y.S."/>
        </authorList>
    </citation>
    <scope>NUCLEOTIDE SEQUENCE [LARGE SCALE GENOMIC DNA]</scope>
    <source>
        <strain evidence="13">MME-070</strain>
    </source>
</reference>
<accession>A0A6I6IN71</accession>
<feature type="domain" description="TMADH/DMDH/HD second alpha/beta" evidence="11">
    <location>
        <begin position="507"/>
        <end position="590"/>
    </location>
</feature>
<keyword evidence="5" id="KW-0288">FMN</keyword>
<evidence type="ECO:0000256" key="9">
    <source>
        <dbReference type="ARBA" id="ARBA00023014"/>
    </source>
</evidence>
<feature type="domain" description="NADH:flavin oxidoreductase/NADH oxidase N-terminal" evidence="10">
    <location>
        <begin position="9"/>
        <end position="338"/>
    </location>
</feature>
<dbReference type="GO" id="GO:0010181">
    <property type="term" value="F:FMN binding"/>
    <property type="evidence" value="ECO:0007669"/>
    <property type="project" value="InterPro"/>
</dbReference>
<dbReference type="PANTHER" id="PTHR42917:SF2">
    <property type="entry name" value="2,4-DIENOYL-COA REDUCTASE [(2E)-ENOYL-COA-PRODUCING]"/>
    <property type="match status" value="1"/>
</dbReference>
<evidence type="ECO:0000256" key="1">
    <source>
        <dbReference type="ARBA" id="ARBA00001917"/>
    </source>
</evidence>
<name>A0A6I6IN71_9RHOB</name>
<dbReference type="InterPro" id="IPR001155">
    <property type="entry name" value="OxRdtase_FMN_N"/>
</dbReference>
<dbReference type="Gene3D" id="3.40.50.720">
    <property type="entry name" value="NAD(P)-binding Rossmann-like Domain"/>
    <property type="match status" value="1"/>
</dbReference>
<dbReference type="SUPFAM" id="SSF51905">
    <property type="entry name" value="FAD/NAD(P)-binding domain"/>
    <property type="match status" value="1"/>
</dbReference>
<dbReference type="KEGG" id="rom:EI983_09835"/>
<organism evidence="12 13">
    <name type="scientific">Roseovarius faecimaris</name>
    <dbReference type="NCBI Taxonomy" id="2494550"/>
    <lineage>
        <taxon>Bacteria</taxon>
        <taxon>Pseudomonadati</taxon>
        <taxon>Pseudomonadota</taxon>
        <taxon>Alphaproteobacteria</taxon>
        <taxon>Rhodobacterales</taxon>
        <taxon>Roseobacteraceae</taxon>
        <taxon>Roseovarius</taxon>
    </lineage>
</organism>
<evidence type="ECO:0000256" key="7">
    <source>
        <dbReference type="ARBA" id="ARBA00023002"/>
    </source>
</evidence>
<dbReference type="AlphaFoldDB" id="A0A6I6IN71"/>
<evidence type="ECO:0000256" key="2">
    <source>
        <dbReference type="ARBA" id="ARBA00001966"/>
    </source>
</evidence>
<evidence type="ECO:0000313" key="13">
    <source>
        <dbReference type="Proteomes" id="UP000428330"/>
    </source>
</evidence>
<keyword evidence="6" id="KW-0479">Metal-binding</keyword>